<name>A0A3P7MPK9_DIBLA</name>
<evidence type="ECO:0000313" key="4">
    <source>
        <dbReference type="Proteomes" id="UP000281553"/>
    </source>
</evidence>
<dbReference type="InterPro" id="IPR015424">
    <property type="entry name" value="PyrdxlP-dep_Trfase"/>
</dbReference>
<dbReference type="GO" id="GO:0005737">
    <property type="term" value="C:cytoplasm"/>
    <property type="evidence" value="ECO:0007669"/>
    <property type="project" value="TreeGrafter"/>
</dbReference>
<dbReference type="GO" id="GO:0006520">
    <property type="term" value="P:amino acid metabolic process"/>
    <property type="evidence" value="ECO:0007669"/>
    <property type="project" value="InterPro"/>
</dbReference>
<dbReference type="Gene3D" id="1.20.1340.10">
    <property type="entry name" value="dopa decarboxylase, N-terminal domain"/>
    <property type="match status" value="1"/>
</dbReference>
<dbReference type="Proteomes" id="UP000281553">
    <property type="component" value="Unassembled WGS sequence"/>
</dbReference>
<protein>
    <submittedName>
        <fullName evidence="3">Uncharacterized protein</fullName>
    </submittedName>
</protein>
<dbReference type="GO" id="GO:0016831">
    <property type="term" value="F:carboxy-lyase activity"/>
    <property type="evidence" value="ECO:0007669"/>
    <property type="project" value="UniProtKB-KW"/>
</dbReference>
<dbReference type="SUPFAM" id="SSF53383">
    <property type="entry name" value="PLP-dependent transferases"/>
    <property type="match status" value="1"/>
</dbReference>
<evidence type="ECO:0000313" key="3">
    <source>
        <dbReference type="EMBL" id="VDN28550.1"/>
    </source>
</evidence>
<proteinExistence type="predicted"/>
<dbReference type="AlphaFoldDB" id="A0A3P7MPK9"/>
<dbReference type="EMBL" id="UYRU01077819">
    <property type="protein sequence ID" value="VDN28550.1"/>
    <property type="molecule type" value="Genomic_DNA"/>
</dbReference>
<keyword evidence="1" id="KW-0210">Decarboxylase</keyword>
<dbReference type="PANTHER" id="PTHR11999">
    <property type="entry name" value="GROUP II PYRIDOXAL-5-PHOSPHATE DECARBOXYLASE"/>
    <property type="match status" value="1"/>
</dbReference>
<keyword evidence="1" id="KW-0456">Lyase</keyword>
<dbReference type="InterPro" id="IPR010977">
    <property type="entry name" value="Aromatic_deC"/>
</dbReference>
<evidence type="ECO:0000256" key="1">
    <source>
        <dbReference type="ARBA" id="ARBA00022793"/>
    </source>
</evidence>
<organism evidence="3 4">
    <name type="scientific">Dibothriocephalus latus</name>
    <name type="common">Fish tapeworm</name>
    <name type="synonym">Diphyllobothrium latum</name>
    <dbReference type="NCBI Taxonomy" id="60516"/>
    <lineage>
        <taxon>Eukaryota</taxon>
        <taxon>Metazoa</taxon>
        <taxon>Spiralia</taxon>
        <taxon>Lophotrochozoa</taxon>
        <taxon>Platyhelminthes</taxon>
        <taxon>Cestoda</taxon>
        <taxon>Eucestoda</taxon>
        <taxon>Diphyllobothriidea</taxon>
        <taxon>Diphyllobothriidae</taxon>
        <taxon>Dibothriocephalus</taxon>
    </lineage>
</organism>
<dbReference type="OrthoDB" id="639767at2759"/>
<dbReference type="PANTHER" id="PTHR11999:SF70">
    <property type="entry name" value="MIP05841P"/>
    <property type="match status" value="1"/>
</dbReference>
<accession>A0A3P7MPK9</accession>
<keyword evidence="4" id="KW-1185">Reference proteome</keyword>
<dbReference type="PRINTS" id="PR00800">
    <property type="entry name" value="YHDCRBOXLASE"/>
</dbReference>
<feature type="region of interest" description="Disordered" evidence="2">
    <location>
        <begin position="1"/>
        <end position="57"/>
    </location>
</feature>
<sequence length="136" mass="15075">MKGAGDLQGEHKCSSSEKPSLCNNIGPMQSAEIVNGETASGSPRTVPDCESPSSDKKCRTEIESEYFDGMRTQCTKAIHMSVDYLQDVAKHRVFPQVEPGYLRPLLPEEAPEKPEPWEQIFGDVDRLLMPGVRPNI</sequence>
<gene>
    <name evidence="3" type="ORF">DILT_LOCUS15199</name>
</gene>
<evidence type="ECO:0000256" key="2">
    <source>
        <dbReference type="SAM" id="MobiDB-lite"/>
    </source>
</evidence>
<reference evidence="3 4" key="1">
    <citation type="submission" date="2018-11" db="EMBL/GenBank/DDBJ databases">
        <authorList>
            <consortium name="Pathogen Informatics"/>
        </authorList>
    </citation>
    <scope>NUCLEOTIDE SEQUENCE [LARGE SCALE GENOMIC DNA]</scope>
</reference>
<feature type="compositionally biased region" description="Polar residues" evidence="2">
    <location>
        <begin position="16"/>
        <end position="27"/>
    </location>
</feature>